<dbReference type="AlphaFoldDB" id="A0A4Q9Q6Y4"/>
<reference evidence="1 2" key="1">
    <citation type="submission" date="2019-01" db="EMBL/GenBank/DDBJ databases">
        <title>Draft genome sequences of three monokaryotic isolates of the white-rot basidiomycete fungus Dichomitus squalens.</title>
        <authorList>
            <consortium name="DOE Joint Genome Institute"/>
            <person name="Lopez S.C."/>
            <person name="Andreopoulos B."/>
            <person name="Pangilinan J."/>
            <person name="Lipzen A."/>
            <person name="Riley R."/>
            <person name="Ahrendt S."/>
            <person name="Ng V."/>
            <person name="Barry K."/>
            <person name="Daum C."/>
            <person name="Grigoriev I.V."/>
            <person name="Hilden K.S."/>
            <person name="Makela M.R."/>
            <person name="de Vries R.P."/>
        </authorList>
    </citation>
    <scope>NUCLEOTIDE SEQUENCE [LARGE SCALE GENOMIC DNA]</scope>
    <source>
        <strain evidence="1 2">CBS 464.89</strain>
    </source>
</reference>
<proteinExistence type="predicted"/>
<keyword evidence="2" id="KW-1185">Reference proteome</keyword>
<protein>
    <submittedName>
        <fullName evidence="1">Uncharacterized protein</fullName>
    </submittedName>
</protein>
<accession>A0A4Q9Q6Y4</accession>
<dbReference type="Proteomes" id="UP000292082">
    <property type="component" value="Unassembled WGS sequence"/>
</dbReference>
<sequence>MSVSDSSDLIAELASIQIGNFFAVAGAGLIVYEFMITFNKEVDLFWKRKITLSSILFLLNRYLPLIVNMIYAPWPSSLSPTTYENSCKALIYTAETLEIFQYLPWAVFSGLRAYVLSSRAWPLALFVFVLSLAPVVINYVTLGYAEVLFDATLGCGVTSPLTDAVQQDCACAEAGTYFTIVSRVCLITSDLLVLAITWMGTYKDSREMKLLGQTTSLSSILFRDGIMYFLVLLIMNTLHLSFSLRSILNQNNENNASYITILTEPITAILISRFLMDLQDASNGKGHQHSLSSVQLGQIGTLDFNGIIGSLGSTLAAPGEGHPFEPASTTEDSIATRADGLDSLSDSGTFSEDTASRTIYSC</sequence>
<dbReference type="InterPro" id="IPR045340">
    <property type="entry name" value="DUF6533"/>
</dbReference>
<name>A0A4Q9Q6Y4_9APHY</name>
<dbReference type="Pfam" id="PF20151">
    <property type="entry name" value="DUF6533"/>
    <property type="match status" value="1"/>
</dbReference>
<organism evidence="1 2">
    <name type="scientific">Dichomitus squalens</name>
    <dbReference type="NCBI Taxonomy" id="114155"/>
    <lineage>
        <taxon>Eukaryota</taxon>
        <taxon>Fungi</taxon>
        <taxon>Dikarya</taxon>
        <taxon>Basidiomycota</taxon>
        <taxon>Agaricomycotina</taxon>
        <taxon>Agaricomycetes</taxon>
        <taxon>Polyporales</taxon>
        <taxon>Polyporaceae</taxon>
        <taxon>Dichomitus</taxon>
    </lineage>
</organism>
<evidence type="ECO:0000313" key="1">
    <source>
        <dbReference type="EMBL" id="TBU63222.1"/>
    </source>
</evidence>
<evidence type="ECO:0000313" key="2">
    <source>
        <dbReference type="Proteomes" id="UP000292082"/>
    </source>
</evidence>
<gene>
    <name evidence="1" type="ORF">BD310DRAFT_809089</name>
</gene>
<dbReference type="EMBL" id="ML145090">
    <property type="protein sequence ID" value="TBU63222.1"/>
    <property type="molecule type" value="Genomic_DNA"/>
</dbReference>